<evidence type="ECO:0000313" key="1">
    <source>
        <dbReference type="EMBL" id="SAY43448.1"/>
    </source>
</evidence>
<name>A0A1C3HEJ2_SERMA</name>
<gene>
    <name evidence="1" type="ORF">PWN146_02139</name>
</gene>
<dbReference type="EMBL" id="LT575490">
    <property type="protein sequence ID" value="SAY43448.1"/>
    <property type="molecule type" value="Genomic_DNA"/>
</dbReference>
<sequence length="178" mass="17509">MSNKWPIFTGNNTQVNAVKISAIRQQDNGYGVITPEGGYPAVTVTDGFMRDWKPVVGGYLVQDATGQLVFMSAAAFKAQYTPGGGGGDVTSADITDATAVGRQVLTAANAAAARTAIGAGTSSLALGTTASTALAGNGTAAAATKLATARTITLTGAVTGSATFDGTGNISIATTAGA</sequence>
<accession>A0A1C3HEJ2</accession>
<reference evidence="1" key="1">
    <citation type="submission" date="2016-05" db="EMBL/GenBank/DDBJ databases">
        <authorList>
            <person name="Cock P.J.A."/>
            <person name="Cock P.J.A."/>
        </authorList>
    </citation>
    <scope>NUCLEOTIDE SEQUENCE</scope>
    <source>
        <strain evidence="1">PWN146_assembly</strain>
    </source>
</reference>
<proteinExistence type="predicted"/>
<dbReference type="AlphaFoldDB" id="A0A1C3HEJ2"/>
<organism evidence="1">
    <name type="scientific">Serratia marcescens</name>
    <dbReference type="NCBI Taxonomy" id="615"/>
    <lineage>
        <taxon>Bacteria</taxon>
        <taxon>Pseudomonadati</taxon>
        <taxon>Pseudomonadota</taxon>
        <taxon>Gammaproteobacteria</taxon>
        <taxon>Enterobacterales</taxon>
        <taxon>Yersiniaceae</taxon>
        <taxon>Serratia</taxon>
    </lineage>
</organism>
<protein>
    <submittedName>
        <fullName evidence="1">Uncharacterized protein</fullName>
    </submittedName>
</protein>